<proteinExistence type="predicted"/>
<evidence type="ECO:0000313" key="2">
    <source>
        <dbReference type="Proteomes" id="UP000050863"/>
    </source>
</evidence>
<reference evidence="1 2" key="1">
    <citation type="submission" date="2014-03" db="EMBL/GenBank/DDBJ databases">
        <title>Bradyrhizobium valentinum sp. nov., isolated from effective nodules of Lupinus mariae-josephae, a lupine endemic of basic-lime soils in Eastern Spain.</title>
        <authorList>
            <person name="Duran D."/>
            <person name="Rey L."/>
            <person name="Navarro A."/>
            <person name="Busquets A."/>
            <person name="Imperial J."/>
            <person name="Ruiz-Argueso T."/>
        </authorList>
    </citation>
    <scope>NUCLEOTIDE SEQUENCE [LARGE SCALE GENOMIC DNA]</scope>
    <source>
        <strain evidence="1 2">PAC68</strain>
    </source>
</reference>
<dbReference type="STRING" id="280332.CQ12_37980"/>
<protein>
    <submittedName>
        <fullName evidence="1">Uncharacterized protein</fullName>
    </submittedName>
</protein>
<dbReference type="EMBL" id="LLXZ01000140">
    <property type="protein sequence ID" value="KRR03712.1"/>
    <property type="molecule type" value="Genomic_DNA"/>
</dbReference>
<keyword evidence="2" id="KW-1185">Reference proteome</keyword>
<accession>A0A0R3LFE6</accession>
<dbReference type="Proteomes" id="UP000050863">
    <property type="component" value="Unassembled WGS sequence"/>
</dbReference>
<organism evidence="1 2">
    <name type="scientific">Bradyrhizobium jicamae</name>
    <dbReference type="NCBI Taxonomy" id="280332"/>
    <lineage>
        <taxon>Bacteria</taxon>
        <taxon>Pseudomonadati</taxon>
        <taxon>Pseudomonadota</taxon>
        <taxon>Alphaproteobacteria</taxon>
        <taxon>Hyphomicrobiales</taxon>
        <taxon>Nitrobacteraceae</taxon>
        <taxon>Bradyrhizobium</taxon>
    </lineage>
</organism>
<gene>
    <name evidence="1" type="ORF">CQ12_37980</name>
</gene>
<dbReference type="AlphaFoldDB" id="A0A0R3LFE6"/>
<evidence type="ECO:0000313" key="1">
    <source>
        <dbReference type="EMBL" id="KRR03712.1"/>
    </source>
</evidence>
<comment type="caution">
    <text evidence="1">The sequence shown here is derived from an EMBL/GenBank/DDBJ whole genome shotgun (WGS) entry which is preliminary data.</text>
</comment>
<name>A0A0R3LFE6_9BRAD</name>
<sequence>MLAVEDKNMGPGFIGGVTDASVRTLVYAMQCFSLVVFLSRLPFGDGIGQFSVGLDFEPKNKLHRRIEARRHVLVCIFQFLGTQRSGRGVFKVKKRAIAKPRDKRRTTDASRSR</sequence>